<evidence type="ECO:0000256" key="2">
    <source>
        <dbReference type="ARBA" id="ARBA00012656"/>
    </source>
</evidence>
<sequence>MHGVAKVALDEFQRRDEETKRKKKIEVYLNIRDKIFSKTQNGSFDLDGLRYTAELLSKNPDIYSLWNYRKRTLSKLKENHCPHTDYAENDQKKSSFDNLCKRELELTETCLQKNPKSYGAWHHRFWVISRCIDKINIDFKCEVKRCDALLFLDGRNFHCWDYWRLLCNFFDVSTYDRLIYTKSKIDYNFSNYSAWHCRANLLLNDIKAKNYRQINVETYKFESKLVLEGIFTDVRDQSAFFYKIWLLNLIDSRRRDLSITKVDVEDDSLTIYFNDHVNIKSDSIVFRVGNDYRSNFDWKAEDGSRCFKIWTCKSNDALLMRDSDTFEINWLVQNRNLEFHMNRNRIITGSRDFVPVNEIGCTVTEELTANDELRECVRSELGILSQLVEMDPNEKWPLLIYTLALQKVDREVNKDRIISGLEKLKTIDPIRMRYYDYLRNDLGFLN</sequence>
<dbReference type="GO" id="GO:0097354">
    <property type="term" value="P:prenylation"/>
    <property type="evidence" value="ECO:0007669"/>
    <property type="project" value="UniProtKB-UniRule"/>
</dbReference>
<evidence type="ECO:0000256" key="8">
    <source>
        <dbReference type="ARBA" id="ARBA00047658"/>
    </source>
</evidence>
<proteinExistence type="inferred from homology"/>
<evidence type="ECO:0000313" key="10">
    <source>
        <dbReference type="Proteomes" id="UP000887565"/>
    </source>
</evidence>
<evidence type="ECO:0000256" key="7">
    <source>
        <dbReference type="ARBA" id="ARBA00031267"/>
    </source>
</evidence>
<keyword evidence="4 9" id="KW-0637">Prenyltransferase</keyword>
<dbReference type="GO" id="GO:0005968">
    <property type="term" value="C:Rab-protein geranylgeranyltransferase complex"/>
    <property type="evidence" value="ECO:0007669"/>
    <property type="project" value="TreeGrafter"/>
</dbReference>
<evidence type="ECO:0000313" key="11">
    <source>
        <dbReference type="WBParaSite" id="nRc.2.0.1.t05274-RA"/>
    </source>
</evidence>
<evidence type="ECO:0000256" key="6">
    <source>
        <dbReference type="ARBA" id="ARBA00022737"/>
    </source>
</evidence>
<dbReference type="PANTHER" id="PTHR11129">
    <property type="entry name" value="PROTEIN FARNESYLTRANSFERASE ALPHA SUBUNIT/RAB GERANYLGERANYL TRANSFERASE ALPHA SUBUNIT"/>
    <property type="match status" value="1"/>
</dbReference>
<dbReference type="EC" id="2.5.1.60" evidence="2 9"/>
<accession>A0A915HU24</accession>
<organism evidence="10 11">
    <name type="scientific">Romanomermis culicivorax</name>
    <name type="common">Nematode worm</name>
    <dbReference type="NCBI Taxonomy" id="13658"/>
    <lineage>
        <taxon>Eukaryota</taxon>
        <taxon>Metazoa</taxon>
        <taxon>Ecdysozoa</taxon>
        <taxon>Nematoda</taxon>
        <taxon>Enoplea</taxon>
        <taxon>Dorylaimia</taxon>
        <taxon>Mermithida</taxon>
        <taxon>Mermithoidea</taxon>
        <taxon>Mermithidae</taxon>
        <taxon>Romanomermis</taxon>
    </lineage>
</organism>
<dbReference type="Proteomes" id="UP000887565">
    <property type="component" value="Unplaced"/>
</dbReference>
<comment type="function">
    <text evidence="9">Catalyzes the transfer of a geranyl-geranyl moiety from geranyl-geranyl pyrophosphate to cysteines occuring in specific C-terminal amino acid sequences.</text>
</comment>
<comment type="catalytic activity">
    <reaction evidence="8 9">
        <text>geranylgeranyl diphosphate + L-cysteinyl-[protein] = S-geranylgeranyl-L-cysteinyl-[protein] + diphosphate</text>
        <dbReference type="Rhea" id="RHEA:21240"/>
        <dbReference type="Rhea" id="RHEA-COMP:10131"/>
        <dbReference type="Rhea" id="RHEA-COMP:11537"/>
        <dbReference type="ChEBI" id="CHEBI:29950"/>
        <dbReference type="ChEBI" id="CHEBI:33019"/>
        <dbReference type="ChEBI" id="CHEBI:57533"/>
        <dbReference type="ChEBI" id="CHEBI:86021"/>
        <dbReference type="EC" id="2.5.1.60"/>
    </reaction>
</comment>
<evidence type="ECO:0000256" key="1">
    <source>
        <dbReference type="ARBA" id="ARBA00006734"/>
    </source>
</evidence>
<dbReference type="PANTHER" id="PTHR11129:SF2">
    <property type="entry name" value="GERANYLGERANYL TRANSFERASE TYPE-2 SUBUNIT ALPHA"/>
    <property type="match status" value="1"/>
</dbReference>
<keyword evidence="10" id="KW-1185">Reference proteome</keyword>
<evidence type="ECO:0000256" key="9">
    <source>
        <dbReference type="RuleBase" id="RU367120"/>
    </source>
</evidence>
<dbReference type="InterPro" id="IPR002088">
    <property type="entry name" value="Prenyl_trans_a"/>
</dbReference>
<dbReference type="WBParaSite" id="nRc.2.0.1.t05274-RA">
    <property type="protein sequence ID" value="nRc.2.0.1.t05274-RA"/>
    <property type="gene ID" value="nRc.2.0.1.g05274"/>
</dbReference>
<comment type="similarity">
    <text evidence="1 9">Belongs to the protein prenyltransferase subunit alpha family.</text>
</comment>
<evidence type="ECO:0000256" key="3">
    <source>
        <dbReference type="ARBA" id="ARBA00014772"/>
    </source>
</evidence>
<reference evidence="11" key="1">
    <citation type="submission" date="2022-11" db="UniProtKB">
        <authorList>
            <consortium name="WormBaseParasite"/>
        </authorList>
    </citation>
    <scope>IDENTIFICATION</scope>
</reference>
<evidence type="ECO:0000256" key="4">
    <source>
        <dbReference type="ARBA" id="ARBA00022602"/>
    </source>
</evidence>
<dbReference type="Gene3D" id="2.60.40.1130">
    <property type="entry name" value="Rab geranylgeranyltransferase alpha-subunit, insert domain"/>
    <property type="match status" value="1"/>
</dbReference>
<dbReference type="FunFam" id="1.25.40.120:FF:000035">
    <property type="entry name" value="Geranylgeranyl transferase type-2 subunit alpha"/>
    <property type="match status" value="1"/>
</dbReference>
<keyword evidence="6" id="KW-0677">Repeat</keyword>
<keyword evidence="5 9" id="KW-0808">Transferase</keyword>
<dbReference type="PROSITE" id="PS51147">
    <property type="entry name" value="PFTA"/>
    <property type="match status" value="3"/>
</dbReference>
<dbReference type="SUPFAM" id="SSF48439">
    <property type="entry name" value="Protein prenylyltransferase"/>
    <property type="match status" value="1"/>
</dbReference>
<dbReference type="GO" id="GO:0004663">
    <property type="term" value="F:Rab geranylgeranyltransferase activity"/>
    <property type="evidence" value="ECO:0007669"/>
    <property type="project" value="UniProtKB-UniRule"/>
</dbReference>
<evidence type="ECO:0000256" key="5">
    <source>
        <dbReference type="ARBA" id="ARBA00022679"/>
    </source>
</evidence>
<protein>
    <recommendedName>
        <fullName evidence="3 9">Geranylgeranyl transferase type-2 subunit alpha</fullName>
        <ecNumber evidence="2 9">2.5.1.60</ecNumber>
    </recommendedName>
    <alternativeName>
        <fullName evidence="7 9">Geranylgeranyl transferase type II subunit alpha</fullName>
    </alternativeName>
</protein>
<dbReference type="Gene3D" id="1.25.40.120">
    <property type="entry name" value="Protein prenylyltransferase"/>
    <property type="match status" value="1"/>
</dbReference>
<name>A0A915HU24_ROMCU</name>
<dbReference type="AlphaFoldDB" id="A0A915HU24"/>
<dbReference type="Pfam" id="PF01239">
    <property type="entry name" value="PPTA"/>
    <property type="match status" value="3"/>
</dbReference>